<protein>
    <recommendedName>
        <fullName evidence="3">Lipoprotein</fullName>
    </recommendedName>
</protein>
<evidence type="ECO:0000313" key="2">
    <source>
        <dbReference type="Proteomes" id="UP000294564"/>
    </source>
</evidence>
<name>A0A4R2P0H5_9FLAO</name>
<dbReference type="Proteomes" id="UP000294564">
    <property type="component" value="Unassembled WGS sequence"/>
</dbReference>
<reference evidence="1 2" key="1">
    <citation type="submission" date="2019-03" db="EMBL/GenBank/DDBJ databases">
        <title>Genomic Encyclopedia of Type Strains, Phase IV (KMG-IV): sequencing the most valuable type-strain genomes for metagenomic binning, comparative biology and taxonomic classification.</title>
        <authorList>
            <person name="Goeker M."/>
        </authorList>
    </citation>
    <scope>NUCLEOTIDE SEQUENCE [LARGE SCALE GENOMIC DNA]</scope>
    <source>
        <strain evidence="1 2">DSM 14836</strain>
    </source>
</reference>
<evidence type="ECO:0008006" key="3">
    <source>
        <dbReference type="Google" id="ProtNLM"/>
    </source>
</evidence>
<sequence length="153" mass="17915">MLDVLKKLISNLLIIFFITSCNNKNSNNSLNKINFEYKDKEVISVTDYDFLLDKDTENIYLFINDSIHLSILKTKNDLSSFYLNTKDSVYKGFIESQFSKKEVKNQFALLTEITLGKPVIIRYRDKDVFMIGSVDRLKYFIDNNIIELNNKTN</sequence>
<organism evidence="1 2">
    <name type="scientific">Tenacibaculum skagerrakense</name>
    <dbReference type="NCBI Taxonomy" id="186571"/>
    <lineage>
        <taxon>Bacteria</taxon>
        <taxon>Pseudomonadati</taxon>
        <taxon>Bacteroidota</taxon>
        <taxon>Flavobacteriia</taxon>
        <taxon>Flavobacteriales</taxon>
        <taxon>Flavobacteriaceae</taxon>
        <taxon>Tenacibaculum</taxon>
    </lineage>
</organism>
<comment type="caution">
    <text evidence="1">The sequence shown here is derived from an EMBL/GenBank/DDBJ whole genome shotgun (WGS) entry which is preliminary data.</text>
</comment>
<dbReference type="PROSITE" id="PS51257">
    <property type="entry name" value="PROKAR_LIPOPROTEIN"/>
    <property type="match status" value="1"/>
</dbReference>
<evidence type="ECO:0000313" key="1">
    <source>
        <dbReference type="EMBL" id="TCP27977.1"/>
    </source>
</evidence>
<dbReference type="AlphaFoldDB" id="A0A4R2P0H5"/>
<keyword evidence="2" id="KW-1185">Reference proteome</keyword>
<dbReference type="EMBL" id="SLXM01000001">
    <property type="protein sequence ID" value="TCP27977.1"/>
    <property type="molecule type" value="Genomic_DNA"/>
</dbReference>
<gene>
    <name evidence="1" type="ORF">EV195_101136</name>
</gene>
<accession>A0A4R2P0H5</accession>
<proteinExistence type="predicted"/>